<accession>A0ABQ9HZM5</accession>
<organism evidence="1 2">
    <name type="scientific">Dryococelus australis</name>
    <dbReference type="NCBI Taxonomy" id="614101"/>
    <lineage>
        <taxon>Eukaryota</taxon>
        <taxon>Metazoa</taxon>
        <taxon>Ecdysozoa</taxon>
        <taxon>Arthropoda</taxon>
        <taxon>Hexapoda</taxon>
        <taxon>Insecta</taxon>
        <taxon>Pterygota</taxon>
        <taxon>Neoptera</taxon>
        <taxon>Polyneoptera</taxon>
        <taxon>Phasmatodea</taxon>
        <taxon>Verophasmatodea</taxon>
        <taxon>Anareolatae</taxon>
        <taxon>Phasmatidae</taxon>
        <taxon>Eurycanthinae</taxon>
        <taxon>Dryococelus</taxon>
    </lineage>
</organism>
<sequence length="88" mass="9974">MFKRAKKIKFSECDKGEQTSISCECKDQSYTNCVDHLFDVTTINVDRKVRECATEQESNVLLAKLCGGEMIAIYAKSHSKCLEGLYNK</sequence>
<evidence type="ECO:0000313" key="1">
    <source>
        <dbReference type="EMBL" id="KAJ8889815.1"/>
    </source>
</evidence>
<proteinExistence type="predicted"/>
<evidence type="ECO:0000313" key="2">
    <source>
        <dbReference type="Proteomes" id="UP001159363"/>
    </source>
</evidence>
<comment type="caution">
    <text evidence="1">The sequence shown here is derived from an EMBL/GenBank/DDBJ whole genome shotgun (WGS) entry which is preliminary data.</text>
</comment>
<dbReference type="Proteomes" id="UP001159363">
    <property type="component" value="Chromosome 3"/>
</dbReference>
<keyword evidence="2" id="KW-1185">Reference proteome</keyword>
<dbReference type="EMBL" id="JARBHB010000003">
    <property type="protein sequence ID" value="KAJ8889815.1"/>
    <property type="molecule type" value="Genomic_DNA"/>
</dbReference>
<reference evidence="1 2" key="1">
    <citation type="submission" date="2023-02" db="EMBL/GenBank/DDBJ databases">
        <title>LHISI_Scaffold_Assembly.</title>
        <authorList>
            <person name="Stuart O.P."/>
            <person name="Cleave R."/>
            <person name="Magrath M.J.L."/>
            <person name="Mikheyev A.S."/>
        </authorList>
    </citation>
    <scope>NUCLEOTIDE SEQUENCE [LARGE SCALE GENOMIC DNA]</scope>
    <source>
        <strain evidence="1">Daus_M_001</strain>
        <tissue evidence="1">Leg muscle</tissue>
    </source>
</reference>
<protein>
    <submittedName>
        <fullName evidence="1">Uncharacterized protein</fullName>
    </submittedName>
</protein>
<gene>
    <name evidence="1" type="ORF">PR048_009319</name>
</gene>
<name>A0ABQ9HZM5_9NEOP</name>